<dbReference type="InterPro" id="IPR004099">
    <property type="entry name" value="Pyr_nucl-diS_OxRdtase_dimer"/>
</dbReference>
<name>A0A1Q2L2H5_9BACL</name>
<reference evidence="9 10" key="1">
    <citation type="submission" date="2017-02" db="EMBL/GenBank/DDBJ databases">
        <title>The complete genomic sequence of a novel cold adapted crude oil-degrading bacterium Planococcus qaidamina Y42.</title>
        <authorList>
            <person name="Yang R."/>
        </authorList>
    </citation>
    <scope>NUCLEOTIDE SEQUENCE [LARGE SCALE GENOMIC DNA]</scope>
    <source>
        <strain evidence="9 10">Y42</strain>
    </source>
</reference>
<comment type="cofactor">
    <cofactor evidence="1">
        <name>FAD</name>
        <dbReference type="ChEBI" id="CHEBI:57692"/>
    </cofactor>
</comment>
<proteinExistence type="inferred from homology"/>
<comment type="similarity">
    <text evidence="2">Belongs to the class-III pyridine nucleotide-disulfide oxidoreductase family.</text>
</comment>
<dbReference type="InterPro" id="IPR036188">
    <property type="entry name" value="FAD/NAD-bd_sf"/>
</dbReference>
<evidence type="ECO:0000256" key="1">
    <source>
        <dbReference type="ARBA" id="ARBA00001974"/>
    </source>
</evidence>
<evidence type="ECO:0000259" key="7">
    <source>
        <dbReference type="Pfam" id="PF02852"/>
    </source>
</evidence>
<feature type="domain" description="FAD/NAD(P)-binding" evidence="8">
    <location>
        <begin position="1"/>
        <end position="306"/>
    </location>
</feature>
<keyword evidence="6" id="KW-0676">Redox-active center</keyword>
<evidence type="ECO:0000259" key="8">
    <source>
        <dbReference type="Pfam" id="PF07992"/>
    </source>
</evidence>
<sequence>MKYVIIGGDAAGMSAAMQIVRKGENAEVLTLEKGETYSYGQCGLPYTISGQIPSTDRLIARTPETFREKYGIDARTGHLVEEVNPIEKTVSGTRTATGEPFEYSYDKLLIATGASPVIPQIEGNDLPGVHVLKTIPDAHSIMGNLENDVKHVAIVGGGAIGLEMAEVFRGLGKEVHIIERGRHLAKIFDADMAEHIHAEADRHGIHVHTEENVEAVIGDGKAESIQTDKGTYPAELVLLSVGAYPNTKFLADTGIVTSVRGAIQVDRYMKTNVPDIYAAGDCAVQYHRVEKKDDYIPLGTTANKQGRIAGLNMIGIPKTFEGIVGTSILKFMDLTLARTGLSEKEVEAMGIPVKAMTVKAKDIAGYYPNPKPLHVKLVYGAHDELLLGGQVIGENGADKRIDVLATALYVGMRLHELEDLDLAYAPPFNGTWDPVQQAARRG</sequence>
<evidence type="ECO:0000256" key="2">
    <source>
        <dbReference type="ARBA" id="ARBA00009130"/>
    </source>
</evidence>
<dbReference type="Proteomes" id="UP000188184">
    <property type="component" value="Chromosome"/>
</dbReference>
<dbReference type="OrthoDB" id="9792592at2"/>
<dbReference type="InterPro" id="IPR016156">
    <property type="entry name" value="FAD/NAD-linked_Rdtase_dimer_sf"/>
</dbReference>
<keyword evidence="3" id="KW-0285">Flavoprotein</keyword>
<dbReference type="InterPro" id="IPR023753">
    <property type="entry name" value="FAD/NAD-binding_dom"/>
</dbReference>
<keyword evidence="4" id="KW-0274">FAD</keyword>
<dbReference type="PRINTS" id="PR00368">
    <property type="entry name" value="FADPNR"/>
</dbReference>
<accession>A0A1Q2L2H5</accession>
<evidence type="ECO:0000313" key="10">
    <source>
        <dbReference type="Proteomes" id="UP000188184"/>
    </source>
</evidence>
<protein>
    <submittedName>
        <fullName evidence="9">NADH dehydrogenase</fullName>
    </submittedName>
</protein>
<dbReference type="SUPFAM" id="SSF51905">
    <property type="entry name" value="FAD/NAD(P)-binding domain"/>
    <property type="match status" value="1"/>
</dbReference>
<dbReference type="Pfam" id="PF07992">
    <property type="entry name" value="Pyr_redox_2"/>
    <property type="match status" value="1"/>
</dbReference>
<dbReference type="RefSeq" id="WP_077590552.1">
    <property type="nucleotide sequence ID" value="NZ_CP019640.1"/>
</dbReference>
<dbReference type="PRINTS" id="PR00411">
    <property type="entry name" value="PNDRDTASEI"/>
</dbReference>
<dbReference type="AlphaFoldDB" id="A0A1Q2L2H5"/>
<evidence type="ECO:0000256" key="3">
    <source>
        <dbReference type="ARBA" id="ARBA00022630"/>
    </source>
</evidence>
<evidence type="ECO:0000256" key="5">
    <source>
        <dbReference type="ARBA" id="ARBA00023002"/>
    </source>
</evidence>
<gene>
    <name evidence="9" type="ORF">B0X71_17130</name>
</gene>
<organism evidence="9 10">
    <name type="scientific">Planococcus lenghuensis</name>
    <dbReference type="NCBI Taxonomy" id="2213202"/>
    <lineage>
        <taxon>Bacteria</taxon>
        <taxon>Bacillati</taxon>
        <taxon>Bacillota</taxon>
        <taxon>Bacilli</taxon>
        <taxon>Bacillales</taxon>
        <taxon>Caryophanaceae</taxon>
        <taxon>Planococcus</taxon>
    </lineage>
</organism>
<evidence type="ECO:0000256" key="6">
    <source>
        <dbReference type="ARBA" id="ARBA00023284"/>
    </source>
</evidence>
<keyword evidence="5" id="KW-0560">Oxidoreductase</keyword>
<evidence type="ECO:0000256" key="4">
    <source>
        <dbReference type="ARBA" id="ARBA00022827"/>
    </source>
</evidence>
<dbReference type="PANTHER" id="PTHR43429:SF1">
    <property type="entry name" value="NAD(P)H SULFUR OXIDOREDUCTASE (COA-DEPENDENT)"/>
    <property type="match status" value="1"/>
</dbReference>
<dbReference type="Pfam" id="PF02852">
    <property type="entry name" value="Pyr_redox_dim"/>
    <property type="match status" value="1"/>
</dbReference>
<feature type="domain" description="Pyridine nucleotide-disulphide oxidoreductase dimerisation" evidence="7">
    <location>
        <begin position="329"/>
        <end position="430"/>
    </location>
</feature>
<dbReference type="KEGG" id="pmar:B0X71_17130"/>
<dbReference type="SUPFAM" id="SSF55424">
    <property type="entry name" value="FAD/NAD-linked reductases, dimerisation (C-terminal) domain"/>
    <property type="match status" value="1"/>
</dbReference>
<dbReference type="GO" id="GO:0016491">
    <property type="term" value="F:oxidoreductase activity"/>
    <property type="evidence" value="ECO:0007669"/>
    <property type="project" value="UniProtKB-KW"/>
</dbReference>
<dbReference type="Gene3D" id="3.50.50.60">
    <property type="entry name" value="FAD/NAD(P)-binding domain"/>
    <property type="match status" value="2"/>
</dbReference>
<dbReference type="PANTHER" id="PTHR43429">
    <property type="entry name" value="PYRIDINE NUCLEOTIDE-DISULFIDE OXIDOREDUCTASE DOMAIN-CONTAINING"/>
    <property type="match status" value="1"/>
</dbReference>
<evidence type="ECO:0000313" key="9">
    <source>
        <dbReference type="EMBL" id="AQQ54655.1"/>
    </source>
</evidence>
<dbReference type="InterPro" id="IPR050260">
    <property type="entry name" value="FAD-bd_OxRdtase"/>
</dbReference>
<dbReference type="EMBL" id="CP019640">
    <property type="protein sequence ID" value="AQQ54655.1"/>
    <property type="molecule type" value="Genomic_DNA"/>
</dbReference>
<keyword evidence="10" id="KW-1185">Reference proteome</keyword>